<dbReference type="PANTHER" id="PTHR12147:SF26">
    <property type="entry name" value="PEPTIDASE M28 DOMAIN-CONTAINING PROTEIN"/>
    <property type="match status" value="1"/>
</dbReference>
<evidence type="ECO:0000259" key="3">
    <source>
        <dbReference type="Pfam" id="PF02225"/>
    </source>
</evidence>
<evidence type="ECO:0000313" key="6">
    <source>
        <dbReference type="Proteomes" id="UP001501746"/>
    </source>
</evidence>
<keyword evidence="5" id="KW-0031">Aminopeptidase</keyword>
<dbReference type="Pfam" id="PF04389">
    <property type="entry name" value="Peptidase_M28"/>
    <property type="match status" value="1"/>
</dbReference>
<feature type="chain" id="PRO_5047162682" evidence="2">
    <location>
        <begin position="35"/>
        <end position="551"/>
    </location>
</feature>
<keyword evidence="2" id="KW-0732">Signal</keyword>
<name>A0ABP4ZAS4_9MICO</name>
<feature type="signal peptide" evidence="2">
    <location>
        <begin position="1"/>
        <end position="34"/>
    </location>
</feature>
<evidence type="ECO:0000256" key="2">
    <source>
        <dbReference type="SAM" id="SignalP"/>
    </source>
</evidence>
<dbReference type="SUPFAM" id="SSF53187">
    <property type="entry name" value="Zn-dependent exopeptidases"/>
    <property type="match status" value="1"/>
</dbReference>
<proteinExistence type="predicted"/>
<keyword evidence="5" id="KW-0378">Hydrolase</keyword>
<dbReference type="InterPro" id="IPR007484">
    <property type="entry name" value="Peptidase_M28"/>
</dbReference>
<protein>
    <submittedName>
        <fullName evidence="5">Aminopeptidase PaaP</fullName>
    </submittedName>
</protein>
<dbReference type="EMBL" id="BAAANK010000011">
    <property type="protein sequence ID" value="GAA1845106.1"/>
    <property type="molecule type" value="Genomic_DNA"/>
</dbReference>
<gene>
    <name evidence="5" type="primary">paaP</name>
    <name evidence="5" type="ORF">GCM10009750_34320</name>
</gene>
<dbReference type="GO" id="GO:0004177">
    <property type="term" value="F:aminopeptidase activity"/>
    <property type="evidence" value="ECO:0007669"/>
    <property type="project" value="UniProtKB-KW"/>
</dbReference>
<keyword evidence="5" id="KW-0645">Protease</keyword>
<comment type="caution">
    <text evidence="5">The sequence shown here is derived from an EMBL/GenBank/DDBJ whole genome shotgun (WGS) entry which is preliminary data.</text>
</comment>
<evidence type="ECO:0000256" key="1">
    <source>
        <dbReference type="SAM" id="MobiDB-lite"/>
    </source>
</evidence>
<reference evidence="6" key="1">
    <citation type="journal article" date="2019" name="Int. J. Syst. Evol. Microbiol.">
        <title>The Global Catalogue of Microorganisms (GCM) 10K type strain sequencing project: providing services to taxonomists for standard genome sequencing and annotation.</title>
        <authorList>
            <consortium name="The Broad Institute Genomics Platform"/>
            <consortium name="The Broad Institute Genome Sequencing Center for Infectious Disease"/>
            <person name="Wu L."/>
            <person name="Ma J."/>
        </authorList>
    </citation>
    <scope>NUCLEOTIDE SEQUENCE [LARGE SCALE GENOMIC DNA]</scope>
    <source>
        <strain evidence="6">JCM 14323</strain>
    </source>
</reference>
<feature type="domain" description="PA" evidence="3">
    <location>
        <begin position="151"/>
        <end position="255"/>
    </location>
</feature>
<dbReference type="InterPro" id="IPR046450">
    <property type="entry name" value="PA_dom_sf"/>
</dbReference>
<feature type="domain" description="Peptidase M28" evidence="4">
    <location>
        <begin position="276"/>
        <end position="493"/>
    </location>
</feature>
<accession>A0ABP4ZAS4</accession>
<dbReference type="Gene3D" id="3.50.30.30">
    <property type="match status" value="1"/>
</dbReference>
<evidence type="ECO:0000259" key="4">
    <source>
        <dbReference type="Pfam" id="PF04389"/>
    </source>
</evidence>
<dbReference type="Pfam" id="PF02225">
    <property type="entry name" value="PA"/>
    <property type="match status" value="1"/>
</dbReference>
<dbReference type="Gene3D" id="3.40.630.10">
    <property type="entry name" value="Zn peptidases"/>
    <property type="match status" value="1"/>
</dbReference>
<feature type="region of interest" description="Disordered" evidence="1">
    <location>
        <begin position="522"/>
        <end position="551"/>
    </location>
</feature>
<dbReference type="InterPro" id="IPR003137">
    <property type="entry name" value="PA_domain"/>
</dbReference>
<dbReference type="RefSeq" id="WP_157428165.1">
    <property type="nucleotide sequence ID" value="NZ_BAAANK010000011.1"/>
</dbReference>
<feature type="compositionally biased region" description="Basic and acidic residues" evidence="1">
    <location>
        <begin position="540"/>
        <end position="551"/>
    </location>
</feature>
<evidence type="ECO:0000313" key="5">
    <source>
        <dbReference type="EMBL" id="GAA1845106.1"/>
    </source>
</evidence>
<organism evidence="5 6">
    <name type="scientific">Agromyces salentinus</name>
    <dbReference type="NCBI Taxonomy" id="269421"/>
    <lineage>
        <taxon>Bacteria</taxon>
        <taxon>Bacillati</taxon>
        <taxon>Actinomycetota</taxon>
        <taxon>Actinomycetes</taxon>
        <taxon>Micrococcales</taxon>
        <taxon>Microbacteriaceae</taxon>
        <taxon>Agromyces</taxon>
    </lineage>
</organism>
<dbReference type="InterPro" id="IPR045175">
    <property type="entry name" value="M28_fam"/>
</dbReference>
<dbReference type="SUPFAM" id="SSF52025">
    <property type="entry name" value="PA domain"/>
    <property type="match status" value="1"/>
</dbReference>
<sequence length="551" mass="56672">MRRSTPRSRDIRTIAIAATAAAALVLVPTGAAMAGGNGNGGAKASPAAKCDNRNNNTISKLLQCVDADGATEHLDAFQAIADENGGNRAAGLPGYEASVDYVVGVLEDAGWDVTIDEFDYTFIGASTLTQLTPVNEEYPTGAFSGSGSGDVTGNVVPVDINLVGDRASTSGCEASDFTGFPAGSIALVQRGSCNFGDKAYFAGLAGATAVIIFNQGNTPDREALIVADASSRTDGSPVSHTIPIVGASFQQGVALAASGSTANVFVPAPEQRPQKNVIAEKTGVNDDNVVMAGAHLDSVQAGPGINDNGSGSAALLEIAENLEKLKPQNTVRLAWWGAEEDGLLGSAAYVDGLSQAEKDRIALYLNFDMVASPNYIFMAYDGDESGWAAPEGVPIPEGSVQIEDLFESYYTMVGEPYDDAQFSGRSDYEAFILNGIPAGGLFTGAEVVKTPEQADIWGGIAGESYDQCYHQACDDIDNIDEHAFDVNVDAIALAVLAYAYSTESVNGVAGVPVPGGLSLPAPAGPEGTVNLPGGGGLAPDHGHDHGPRDAA</sequence>
<dbReference type="Proteomes" id="UP001501746">
    <property type="component" value="Unassembled WGS sequence"/>
</dbReference>
<keyword evidence="6" id="KW-1185">Reference proteome</keyword>
<dbReference type="PANTHER" id="PTHR12147">
    <property type="entry name" value="METALLOPEPTIDASE M28 FAMILY MEMBER"/>
    <property type="match status" value="1"/>
</dbReference>